<organism evidence="3 4">
    <name type="scientific">Roseibium algae</name>
    <dbReference type="NCBI Taxonomy" id="3123038"/>
    <lineage>
        <taxon>Bacteria</taxon>
        <taxon>Pseudomonadati</taxon>
        <taxon>Pseudomonadota</taxon>
        <taxon>Alphaproteobacteria</taxon>
        <taxon>Hyphomicrobiales</taxon>
        <taxon>Stappiaceae</taxon>
        <taxon>Roseibium</taxon>
    </lineage>
</organism>
<dbReference type="InterPro" id="IPR021293">
    <property type="entry name" value="DUF2865"/>
</dbReference>
<comment type="caution">
    <text evidence="3">The sequence shown here is derived from an EMBL/GenBank/DDBJ whole genome shotgun (WGS) entry which is preliminary data.</text>
</comment>
<feature type="compositionally biased region" description="Polar residues" evidence="1">
    <location>
        <begin position="146"/>
        <end position="158"/>
    </location>
</feature>
<feature type="region of interest" description="Disordered" evidence="1">
    <location>
        <begin position="348"/>
        <end position="373"/>
    </location>
</feature>
<sequence length="461" mass="50633">MRIQMPVRWLLTAQQAAFALLASLYLAGTADAATCSDLRSELARLGSSKGTVSPDNQKWKTARQQQGKAISGAKRDARYFRCDSAPNTAKCKGLLGKISKMEANLRAIDRKIAKTQPKASRNDGRKRSIKAQMFAQNCDRPAQDARASQTAPRTSNILSKIFDKTAPKSAQKKNGNYHTLPNGLVVRRPHKDLVVAHAKSGDMKQLKSRVSLSGEKKHYRVRLPSGGTFRTLCVRTCDGYFFPVSFSTDKKQFADDAARCGEICPAAPTELYVYRNPGGLQDEMISLAGIPYVETENAYRYRTEYVENCSCRGARQTQRKSSLMPMVRSGDSIVTEDGRVHVSLRLDMPSPFTNTDDQQSAWRRAPLSSDQVPIGADPATRMDMEGGFNSAVETSKTSDVGLAVSLASTDVPGNLPLLRSNIKPAIEQPDPVFPELGRQDGTRQPPDGPIRVVGPEYFVSQ</sequence>
<evidence type="ECO:0000256" key="2">
    <source>
        <dbReference type="SAM" id="SignalP"/>
    </source>
</evidence>
<feature type="chain" id="PRO_5045923245" evidence="2">
    <location>
        <begin position="33"/>
        <end position="461"/>
    </location>
</feature>
<feature type="compositionally biased region" description="Polar residues" evidence="1">
    <location>
        <begin position="351"/>
        <end position="361"/>
    </location>
</feature>
<name>A0ABU8TPH0_9HYPH</name>
<reference evidence="3 4" key="1">
    <citation type="submission" date="2024-02" db="EMBL/GenBank/DDBJ databases">
        <title>Roseibium algae sp. nov., isolated from marine alga (Grateloupia sp.), showing potential in myo-inositol conversion.</title>
        <authorList>
            <person name="Wang Y."/>
        </authorList>
    </citation>
    <scope>NUCLEOTIDE SEQUENCE [LARGE SCALE GENOMIC DNA]</scope>
    <source>
        <strain evidence="3 4">H3510</strain>
    </source>
</reference>
<evidence type="ECO:0000313" key="4">
    <source>
        <dbReference type="Proteomes" id="UP001385499"/>
    </source>
</evidence>
<accession>A0ABU8TPH0</accession>
<dbReference type="Proteomes" id="UP001385499">
    <property type="component" value="Unassembled WGS sequence"/>
</dbReference>
<dbReference type="EMBL" id="JBAKIA010000015">
    <property type="protein sequence ID" value="MEJ8476074.1"/>
    <property type="molecule type" value="Genomic_DNA"/>
</dbReference>
<evidence type="ECO:0000256" key="1">
    <source>
        <dbReference type="SAM" id="MobiDB-lite"/>
    </source>
</evidence>
<dbReference type="RefSeq" id="WP_340276424.1">
    <property type="nucleotide sequence ID" value="NZ_JBAKIA010000015.1"/>
</dbReference>
<feature type="signal peptide" evidence="2">
    <location>
        <begin position="1"/>
        <end position="32"/>
    </location>
</feature>
<evidence type="ECO:0000313" key="3">
    <source>
        <dbReference type="EMBL" id="MEJ8476074.1"/>
    </source>
</evidence>
<protein>
    <submittedName>
        <fullName evidence="3">DUF2865 domain-containing protein</fullName>
    </submittedName>
</protein>
<dbReference type="Pfam" id="PF11064">
    <property type="entry name" value="DUF2865"/>
    <property type="match status" value="1"/>
</dbReference>
<keyword evidence="2" id="KW-0732">Signal</keyword>
<gene>
    <name evidence="3" type="ORF">V6575_18440</name>
</gene>
<proteinExistence type="predicted"/>
<feature type="region of interest" description="Disordered" evidence="1">
    <location>
        <begin position="422"/>
        <end position="461"/>
    </location>
</feature>
<keyword evidence="4" id="KW-1185">Reference proteome</keyword>
<feature type="region of interest" description="Disordered" evidence="1">
    <location>
        <begin position="137"/>
        <end position="183"/>
    </location>
</feature>